<evidence type="ECO:0000313" key="5">
    <source>
        <dbReference type="Proteomes" id="UP000671913"/>
    </source>
</evidence>
<feature type="transmembrane region" description="Helical" evidence="2">
    <location>
        <begin position="51"/>
        <end position="76"/>
    </location>
</feature>
<feature type="transmembrane region" description="Helical" evidence="2">
    <location>
        <begin position="141"/>
        <end position="161"/>
    </location>
</feature>
<proteinExistence type="inferred from homology"/>
<keyword evidence="2" id="KW-0472">Membrane</keyword>
<protein>
    <submittedName>
        <fullName evidence="4">DedA family protein</fullName>
    </submittedName>
</protein>
<dbReference type="AlphaFoldDB" id="A0A974Y2C6"/>
<evidence type="ECO:0000256" key="2">
    <source>
        <dbReference type="SAM" id="Phobius"/>
    </source>
</evidence>
<feature type="domain" description="VTT" evidence="3">
    <location>
        <begin position="32"/>
        <end position="157"/>
    </location>
</feature>
<dbReference type="EMBL" id="CP060096">
    <property type="protein sequence ID" value="QSZ26383.1"/>
    <property type="molecule type" value="Genomic_DNA"/>
</dbReference>
<gene>
    <name evidence="4" type="ORF">ACETAC_05410</name>
</gene>
<dbReference type="KEGG" id="aaut:ACETAC_05410"/>
<dbReference type="InterPro" id="IPR051311">
    <property type="entry name" value="DedA_domain"/>
</dbReference>
<evidence type="ECO:0000256" key="1">
    <source>
        <dbReference type="ARBA" id="ARBA00010792"/>
    </source>
</evidence>
<feature type="transmembrane region" description="Helical" evidence="2">
    <location>
        <begin position="12"/>
        <end position="31"/>
    </location>
</feature>
<keyword evidence="2" id="KW-1133">Transmembrane helix</keyword>
<organism evidence="4 5">
    <name type="scientific">Aceticella autotrophica</name>
    <dbReference type="NCBI Taxonomy" id="2755338"/>
    <lineage>
        <taxon>Bacteria</taxon>
        <taxon>Bacillati</taxon>
        <taxon>Bacillota</taxon>
        <taxon>Clostridia</taxon>
        <taxon>Thermoanaerobacterales</taxon>
        <taxon>Thermoanaerobacteraceae</taxon>
        <taxon>Aceticella</taxon>
    </lineage>
</organism>
<comment type="similarity">
    <text evidence="1">Belongs to the DedA family.</text>
</comment>
<keyword evidence="2" id="KW-0812">Transmembrane</keyword>
<dbReference type="GO" id="GO:0005886">
    <property type="term" value="C:plasma membrane"/>
    <property type="evidence" value="ECO:0007669"/>
    <property type="project" value="TreeGrafter"/>
</dbReference>
<evidence type="ECO:0000313" key="4">
    <source>
        <dbReference type="EMBL" id="QSZ26383.1"/>
    </source>
</evidence>
<dbReference type="Pfam" id="PF09335">
    <property type="entry name" value="VTT_dom"/>
    <property type="match status" value="1"/>
</dbReference>
<dbReference type="RefSeq" id="WP_284679048.1">
    <property type="nucleotide sequence ID" value="NZ_CP060096.1"/>
</dbReference>
<feature type="transmembrane region" description="Helical" evidence="2">
    <location>
        <begin position="173"/>
        <end position="191"/>
    </location>
</feature>
<reference evidence="4" key="1">
    <citation type="submission" date="2020-08" db="EMBL/GenBank/DDBJ databases">
        <title>Genomic insights into the carbon and energy metabolism of the first obligate autotrophic acetogenic bacterium Aceticella autotrophica gen. nov., sp. nov.</title>
        <authorList>
            <person name="Toshchakov S.V."/>
            <person name="Elcheninov A.G."/>
            <person name="Kublanov I.V."/>
            <person name="Frolov E.N."/>
            <person name="Lebedinsky A.V."/>
        </authorList>
    </citation>
    <scope>NUCLEOTIDE SEQUENCE</scope>
    <source>
        <strain evidence="4">3443-3Ac</strain>
    </source>
</reference>
<sequence>MNFETIVNLFSLHGYIILFGVLTIELIGAPTPGETILTYCGYLVFRGQLNYFLTIIIATSGVVLGITASYLLGILLNETIIDKYGKYIHLGSKNLEKVSNWFDKYGNHLLIFAYFIPGIRHITGYFSGITRISFSRFAANAYIGALIWTTTFITLGRLLGYNWNIVHTHLKDYFIISGITLIIGIFIYYKYTLKNKNTK</sequence>
<dbReference type="InterPro" id="IPR032816">
    <property type="entry name" value="VTT_dom"/>
</dbReference>
<keyword evidence="5" id="KW-1185">Reference proteome</keyword>
<dbReference type="PANTHER" id="PTHR42709:SF9">
    <property type="entry name" value="ALKALINE PHOSPHATASE LIKE PROTEIN"/>
    <property type="match status" value="1"/>
</dbReference>
<dbReference type="Proteomes" id="UP000671913">
    <property type="component" value="Chromosome"/>
</dbReference>
<accession>A0A974Y2C6</accession>
<dbReference type="PANTHER" id="PTHR42709">
    <property type="entry name" value="ALKALINE PHOSPHATASE LIKE PROTEIN"/>
    <property type="match status" value="1"/>
</dbReference>
<name>A0A974Y2C6_9THEO</name>
<evidence type="ECO:0000259" key="3">
    <source>
        <dbReference type="Pfam" id="PF09335"/>
    </source>
</evidence>